<gene>
    <name evidence="1" type="ORF">DPPLL_04110</name>
</gene>
<name>A0ABM7W588_9BACT</name>
<dbReference type="RefSeq" id="WP_284153149.1">
    <property type="nucleotide sequence ID" value="NZ_AP025516.1"/>
</dbReference>
<evidence type="ECO:0008006" key="3">
    <source>
        <dbReference type="Google" id="ProtNLM"/>
    </source>
</evidence>
<dbReference type="Proteomes" id="UP000830055">
    <property type="component" value="Chromosome"/>
</dbReference>
<proteinExistence type="predicted"/>
<keyword evidence="2" id="KW-1185">Reference proteome</keyword>
<dbReference type="EMBL" id="AP025516">
    <property type="protein sequence ID" value="BDD86046.1"/>
    <property type="molecule type" value="Genomic_DNA"/>
</dbReference>
<protein>
    <recommendedName>
        <fullName evidence="3">DUF3179 domain-containing protein</fullName>
    </recommendedName>
</protein>
<evidence type="ECO:0000313" key="1">
    <source>
        <dbReference type="EMBL" id="BDD86046.1"/>
    </source>
</evidence>
<evidence type="ECO:0000313" key="2">
    <source>
        <dbReference type="Proteomes" id="UP000830055"/>
    </source>
</evidence>
<reference evidence="1 2" key="1">
    <citation type="submission" date="2022-01" db="EMBL/GenBank/DDBJ databases">
        <title>Desulfofustis limnae sp. nov., a novel mesophilic sulfate-reducing bacterium isolated from marsh soil.</title>
        <authorList>
            <person name="Watanabe M."/>
            <person name="Takahashi A."/>
            <person name="Kojima H."/>
            <person name="Fukui M."/>
        </authorList>
    </citation>
    <scope>NUCLEOTIDE SEQUENCE [LARGE SCALE GENOMIC DNA]</scope>
    <source>
        <strain evidence="1 2">PPLL</strain>
    </source>
</reference>
<accession>A0ABM7W588</accession>
<sequence length="330" mass="36618">MHHLPLPLRSLIGCLLTGIVMLTGACAPVHHQSRDDAALFIPPLPTGSPSANVPAFLVENGKQPYNRIGTPRAVDGHTGGDPEIIVDPASATTYHQRTAFSTARGSYTNEVFRIHFREVPLGWDTINLTGGKNPGLLVIYTLNQEAEPVLITTVHTCGCYLAFLPTTALPQEAYPADWPEQNQWIYGYTLPSRLPELGEDERYLFTLADQTHRVSGVEPHQLDGSLPVAERIATALAPLNSLYQLPYHSQTVSFFETDGPRAGYVKSNCKPLERILLGWLALDFRVGEDKAYLGGDTSTVPLYTSLKFWARQESDLKDFPRFLAYWGWKL</sequence>
<organism evidence="1 2">
    <name type="scientific">Desulfofustis limnaeus</name>
    <dbReference type="NCBI Taxonomy" id="2740163"/>
    <lineage>
        <taxon>Bacteria</taxon>
        <taxon>Pseudomonadati</taxon>
        <taxon>Thermodesulfobacteriota</taxon>
        <taxon>Desulfobulbia</taxon>
        <taxon>Desulfobulbales</taxon>
        <taxon>Desulfocapsaceae</taxon>
        <taxon>Desulfofustis</taxon>
    </lineage>
</organism>